<evidence type="ECO:0000313" key="1">
    <source>
        <dbReference type="EMBL" id="WBL76030.1"/>
    </source>
</evidence>
<dbReference type="RefSeq" id="WP_270160810.1">
    <property type="nucleotide sequence ID" value="NZ_CP089391.1"/>
</dbReference>
<dbReference type="Proteomes" id="UP001179614">
    <property type="component" value="Chromosome"/>
</dbReference>
<protein>
    <submittedName>
        <fullName evidence="1">Uncharacterized protein</fullName>
    </submittedName>
</protein>
<name>A0ABY7MGI3_9BRAD</name>
<proteinExistence type="predicted"/>
<dbReference type="EMBL" id="CP089391">
    <property type="protein sequence ID" value="WBL76030.1"/>
    <property type="molecule type" value="Genomic_DNA"/>
</dbReference>
<sequence>MALFKSSNPEKVVQRDIDAANANRERVSARLADCDQAVTRHLTSAKDCALSGDEAGLDAAQTSLRAAQDRAVTLRSALSEIDRKITDLEHAKAEMADRKLRSETAAEIELLARKLGEIGLEFNSVAERLSEHTHRAVPIVYEALGINNFAKVCLSEVPQAVELVSTMLRAHADAVLAGTAPAKLPLPEEASAEVPAPAPPEDRYRYLPIQPKFLVG</sequence>
<organism evidence="1 2">
    <name type="scientific">Bradyrhizobium xenonodulans</name>
    <dbReference type="NCBI Taxonomy" id="2736875"/>
    <lineage>
        <taxon>Bacteria</taxon>
        <taxon>Pseudomonadati</taxon>
        <taxon>Pseudomonadota</taxon>
        <taxon>Alphaproteobacteria</taxon>
        <taxon>Hyphomicrobiales</taxon>
        <taxon>Nitrobacteraceae</taxon>
        <taxon>Bradyrhizobium</taxon>
    </lineage>
</organism>
<accession>A0ABY7MGI3</accession>
<reference evidence="1" key="1">
    <citation type="submission" date="2021-12" db="EMBL/GenBank/DDBJ databases">
        <title>Bradyrhizobium xenonodulans sp. nov.</title>
        <authorList>
            <person name="Claassens R."/>
            <person name="Venter S.N."/>
            <person name="Beukes C.W."/>
            <person name="Stepkowski T."/>
            <person name="Steenkamp E.T."/>
        </authorList>
    </citation>
    <scope>NUCLEOTIDE SEQUENCE</scope>
    <source>
        <strain evidence="1">14AB</strain>
    </source>
</reference>
<gene>
    <name evidence="1" type="ORF">I3J27_23705</name>
</gene>
<evidence type="ECO:0000313" key="2">
    <source>
        <dbReference type="Proteomes" id="UP001179614"/>
    </source>
</evidence>
<keyword evidence="2" id="KW-1185">Reference proteome</keyword>